<dbReference type="SFLD" id="SFLDG01099">
    <property type="entry name" value="Uncharacterised_Radical_SAM_Su"/>
    <property type="match status" value="1"/>
</dbReference>
<dbReference type="SFLD" id="SFLDS00029">
    <property type="entry name" value="Radical_SAM"/>
    <property type="match status" value="1"/>
</dbReference>
<dbReference type="SUPFAM" id="SSF102114">
    <property type="entry name" value="Radical SAM enzymes"/>
    <property type="match status" value="1"/>
</dbReference>
<dbReference type="InterPro" id="IPR058240">
    <property type="entry name" value="rSAM_sf"/>
</dbReference>
<keyword evidence="8" id="KW-1185">Reference proteome</keyword>
<evidence type="ECO:0000256" key="5">
    <source>
        <dbReference type="PIRSR" id="PIRSR004869-50"/>
    </source>
</evidence>
<keyword evidence="4 5" id="KW-0411">Iron-sulfur</keyword>
<evidence type="ECO:0000256" key="4">
    <source>
        <dbReference type="ARBA" id="ARBA00023014"/>
    </source>
</evidence>
<feature type="binding site" evidence="5">
    <location>
        <position position="70"/>
    </location>
    <ligand>
        <name>[4Fe-4S] cluster</name>
        <dbReference type="ChEBI" id="CHEBI:49883"/>
        <note>4Fe-4S-S-AdoMet</note>
    </ligand>
</feature>
<comment type="cofactor">
    <cofactor evidence="5">
        <name>[4Fe-4S] cluster</name>
        <dbReference type="ChEBI" id="CHEBI:49883"/>
    </cofactor>
    <text evidence="5">Binds 1 [4Fe-4S] cluster. The cluster is coordinated with 3 cysteines and an exchangeable S-adenosyl-L-methionine.</text>
</comment>
<proteinExistence type="predicted"/>
<dbReference type="GO" id="GO:0046872">
    <property type="term" value="F:metal ion binding"/>
    <property type="evidence" value="ECO:0007669"/>
    <property type="project" value="UniProtKB-KW"/>
</dbReference>
<feature type="binding site" evidence="5">
    <location>
        <position position="67"/>
    </location>
    <ligand>
        <name>[4Fe-4S] cluster</name>
        <dbReference type="ChEBI" id="CHEBI:49883"/>
        <note>4Fe-4S-S-AdoMet</note>
    </ligand>
</feature>
<protein>
    <submittedName>
        <fullName evidence="7">Uncharacterized Fe-S protein PflX, homolog of pyruvate formate lyase activating</fullName>
    </submittedName>
</protein>
<evidence type="ECO:0000313" key="8">
    <source>
        <dbReference type="Proteomes" id="UP000030700"/>
    </source>
</evidence>
<evidence type="ECO:0000259" key="6">
    <source>
        <dbReference type="Pfam" id="PF04055"/>
    </source>
</evidence>
<feature type="binding site" evidence="5">
    <location>
        <position position="63"/>
    </location>
    <ligand>
        <name>[4Fe-4S] cluster</name>
        <dbReference type="ChEBI" id="CHEBI:49883"/>
        <note>4Fe-4S-S-AdoMet</note>
    </ligand>
</feature>
<name>A0A081BPK6_9BACT</name>
<dbReference type="PANTHER" id="PTHR43075:SF1">
    <property type="entry name" value="FORMATE LYASE ACTIVATING ENZYME, PUTATIVE (AFU_ORTHOLOGUE AFUA_2G15630)-RELATED"/>
    <property type="match status" value="1"/>
</dbReference>
<dbReference type="EMBL" id="DF820458">
    <property type="protein sequence ID" value="GAK52322.1"/>
    <property type="molecule type" value="Genomic_DNA"/>
</dbReference>
<sequence length="312" mass="35537">MKFKEYERCELCPRRCRVNRNAGEIGFCGEGAEMRIASIGAHFGEEPPISGTNGSGTVFFSGCSLQCSFCQNYQISLQHLGDVMSVDRVVAELTNLYYQRSIHNVNFVTPDHFFPHTMQIVRQLREHDINIPALYNMSGYERVAMLRQLEPIADIYLPDFKYADKALAEQLSHCRDYPAVALDALAEMLRQKGMLDIFRTDPPGEIATQGVLVRHLILPGQTQNSLDALTALFVEFGKRLPISLMSQYHPTQPCPVSSFDRRIALAEFEQVYDHAMSLGFEHLFVQFPEERRKEELEFLPDFSKEQPFAGNT</sequence>
<dbReference type="GO" id="GO:0016829">
    <property type="term" value="F:lyase activity"/>
    <property type="evidence" value="ECO:0007669"/>
    <property type="project" value="UniProtKB-KW"/>
</dbReference>
<keyword evidence="7" id="KW-0670">Pyruvate</keyword>
<keyword evidence="1 5" id="KW-0949">S-adenosyl-L-methionine</keyword>
<organism evidence="7">
    <name type="scientific">Candidatus Moduliflexus flocculans</name>
    <dbReference type="NCBI Taxonomy" id="1499966"/>
    <lineage>
        <taxon>Bacteria</taxon>
        <taxon>Candidatus Moduliflexota</taxon>
        <taxon>Candidatus Moduliflexia</taxon>
        <taxon>Candidatus Moduliflexales</taxon>
        <taxon>Candidatus Moduliflexaceae</taxon>
    </lineage>
</organism>
<evidence type="ECO:0000256" key="3">
    <source>
        <dbReference type="ARBA" id="ARBA00023004"/>
    </source>
</evidence>
<accession>A0A081BPK6</accession>
<dbReference type="STRING" id="1499966.U14_03573"/>
<dbReference type="PIRSF" id="PIRSF004869">
    <property type="entry name" value="PflX_prd"/>
    <property type="match status" value="1"/>
</dbReference>
<dbReference type="PANTHER" id="PTHR43075">
    <property type="entry name" value="FORMATE LYASE ACTIVATING ENZYME, PUTATIVE (AFU_ORTHOLOGUE AFUA_2G15630)-RELATED"/>
    <property type="match status" value="1"/>
</dbReference>
<dbReference type="GO" id="GO:0051536">
    <property type="term" value="F:iron-sulfur cluster binding"/>
    <property type="evidence" value="ECO:0007669"/>
    <property type="project" value="UniProtKB-KW"/>
</dbReference>
<dbReference type="Proteomes" id="UP000030700">
    <property type="component" value="Unassembled WGS sequence"/>
</dbReference>
<dbReference type="Gene3D" id="3.20.20.70">
    <property type="entry name" value="Aldolase class I"/>
    <property type="match status" value="1"/>
</dbReference>
<dbReference type="InterPro" id="IPR007197">
    <property type="entry name" value="rSAM"/>
</dbReference>
<dbReference type="Pfam" id="PF04055">
    <property type="entry name" value="Radical_SAM"/>
    <property type="match status" value="1"/>
</dbReference>
<evidence type="ECO:0000313" key="7">
    <source>
        <dbReference type="EMBL" id="GAK52322.1"/>
    </source>
</evidence>
<keyword evidence="3 5" id="KW-0408">Iron</keyword>
<evidence type="ECO:0000256" key="2">
    <source>
        <dbReference type="ARBA" id="ARBA00022723"/>
    </source>
</evidence>
<dbReference type="InterPro" id="IPR040085">
    <property type="entry name" value="MJ0674-like"/>
</dbReference>
<evidence type="ECO:0000256" key="1">
    <source>
        <dbReference type="ARBA" id="ARBA00022691"/>
    </source>
</evidence>
<feature type="domain" description="Radical SAM core" evidence="6">
    <location>
        <begin position="58"/>
        <end position="193"/>
    </location>
</feature>
<gene>
    <name evidence="7" type="ORF">U14_03573</name>
</gene>
<dbReference type="InterPro" id="IPR013785">
    <property type="entry name" value="Aldolase_TIM"/>
</dbReference>
<dbReference type="HOGENOM" id="CLU_062674_0_1_0"/>
<dbReference type="AlphaFoldDB" id="A0A081BPK6"/>
<keyword evidence="2 5" id="KW-0479">Metal-binding</keyword>
<reference evidence="7" key="1">
    <citation type="journal article" date="2015" name="PeerJ">
        <title>First genomic representation of candidate bacterial phylum KSB3 points to enhanced environmental sensing as a trigger of wastewater bulking.</title>
        <authorList>
            <person name="Sekiguchi Y."/>
            <person name="Ohashi A."/>
            <person name="Parks D.H."/>
            <person name="Yamauchi T."/>
            <person name="Tyson G.W."/>
            <person name="Hugenholtz P."/>
        </authorList>
    </citation>
    <scope>NUCLEOTIDE SEQUENCE [LARGE SCALE GENOMIC DNA]</scope>
</reference>
<dbReference type="InterPro" id="IPR016431">
    <property type="entry name" value="Pyrv-formate_lyase-activ_prd"/>
</dbReference>
<keyword evidence="7" id="KW-0456">Lyase</keyword>